<dbReference type="Gramene" id="rna20711">
    <property type="protein sequence ID" value="RHN58768.1"/>
    <property type="gene ID" value="gene20711"/>
</dbReference>
<sequence>MRAVLSDIGRRFVGTMTDVLKAFMVPAESEANGSQLWIIMGLFLNQTARCYLMMCILIGRITRCMI</sequence>
<keyword evidence="1" id="KW-0812">Transmembrane</keyword>
<evidence type="ECO:0000313" key="3">
    <source>
        <dbReference type="EMBL" id="RHN58768.1"/>
    </source>
</evidence>
<reference evidence="2" key="1">
    <citation type="submission" date="2012-05" db="EMBL/GenBank/DDBJ databases">
        <authorList>
            <person name="Krishnakumar V."/>
            <person name="Cheung F."/>
            <person name="Xiao Y."/>
            <person name="Chan A."/>
            <person name="Moskal W.A."/>
            <person name="Town C.D."/>
        </authorList>
    </citation>
    <scope>NUCLEOTIDE SEQUENCE</scope>
</reference>
<name>I3SSH9_MEDTR</name>
<dbReference type="EMBL" id="PSQE01000004">
    <property type="protein sequence ID" value="RHN58768.1"/>
    <property type="molecule type" value="Genomic_DNA"/>
</dbReference>
<evidence type="ECO:0008006" key="4">
    <source>
        <dbReference type="Google" id="ProtNLM"/>
    </source>
</evidence>
<feature type="transmembrane region" description="Helical" evidence="1">
    <location>
        <begin position="36"/>
        <end position="59"/>
    </location>
</feature>
<protein>
    <recommendedName>
        <fullName evidence="4">Transmembrane protein</fullName>
    </recommendedName>
</protein>
<organism evidence="2">
    <name type="scientific">Medicago truncatula</name>
    <name type="common">Barrel medic</name>
    <name type="synonym">Medicago tribuloides</name>
    <dbReference type="NCBI Taxonomy" id="3880"/>
    <lineage>
        <taxon>Eukaryota</taxon>
        <taxon>Viridiplantae</taxon>
        <taxon>Streptophyta</taxon>
        <taxon>Embryophyta</taxon>
        <taxon>Tracheophyta</taxon>
        <taxon>Spermatophyta</taxon>
        <taxon>Magnoliopsida</taxon>
        <taxon>eudicotyledons</taxon>
        <taxon>Gunneridae</taxon>
        <taxon>Pentapetalae</taxon>
        <taxon>rosids</taxon>
        <taxon>fabids</taxon>
        <taxon>Fabales</taxon>
        <taxon>Fabaceae</taxon>
        <taxon>Papilionoideae</taxon>
        <taxon>50 kb inversion clade</taxon>
        <taxon>NPAAA clade</taxon>
        <taxon>Hologalegina</taxon>
        <taxon>IRL clade</taxon>
        <taxon>Trifolieae</taxon>
        <taxon>Medicago</taxon>
    </lineage>
</organism>
<keyword evidence="1" id="KW-1133">Transmembrane helix</keyword>
<dbReference type="AlphaFoldDB" id="I3SSH9"/>
<evidence type="ECO:0000313" key="2">
    <source>
        <dbReference type="EMBL" id="AFK43221.1"/>
    </source>
</evidence>
<gene>
    <name evidence="3" type="ORF">MtrunA17_Chr4g0005931</name>
</gene>
<keyword evidence="1" id="KW-0472">Membrane</keyword>
<proteinExistence type="evidence at transcript level"/>
<accession>I3SSH9</accession>
<reference evidence="3" key="2">
    <citation type="journal article" date="2018" name="Nat. Plants">
        <title>Whole-genome landscape of Medicago truncatula symbiotic genes.</title>
        <authorList>
            <person name="Pecrix Y."/>
            <person name="Gamas P."/>
            <person name="Carrere S."/>
        </authorList>
    </citation>
    <scope>NUCLEOTIDE SEQUENCE</scope>
    <source>
        <tissue evidence="3">Leaves</tissue>
    </source>
</reference>
<evidence type="ECO:0000256" key="1">
    <source>
        <dbReference type="SAM" id="Phobius"/>
    </source>
</evidence>
<dbReference type="Proteomes" id="UP000265566">
    <property type="component" value="Chromosome 4"/>
</dbReference>
<dbReference type="EMBL" id="BT143427">
    <property type="protein sequence ID" value="AFK43221.1"/>
    <property type="molecule type" value="mRNA"/>
</dbReference>